<evidence type="ECO:0000259" key="7">
    <source>
        <dbReference type="Pfam" id="PF03553"/>
    </source>
</evidence>
<dbReference type="eggNOG" id="COG1757">
    <property type="taxonomic scope" value="Bacteria"/>
</dbReference>
<keyword evidence="4 6" id="KW-1133">Transmembrane helix</keyword>
<accession>A7HJK6</accession>
<feature type="transmembrane region" description="Helical" evidence="6">
    <location>
        <begin position="106"/>
        <end position="126"/>
    </location>
</feature>
<proteinExistence type="predicted"/>
<name>A7HJK6_FERNB</name>
<evidence type="ECO:0000256" key="5">
    <source>
        <dbReference type="ARBA" id="ARBA00023136"/>
    </source>
</evidence>
<keyword evidence="3 6" id="KW-0812">Transmembrane</keyword>
<dbReference type="EMBL" id="CP000771">
    <property type="protein sequence ID" value="ABS60089.1"/>
    <property type="molecule type" value="Genomic_DNA"/>
</dbReference>
<feature type="transmembrane region" description="Helical" evidence="6">
    <location>
        <begin position="463"/>
        <end position="480"/>
    </location>
</feature>
<dbReference type="Proteomes" id="UP000002415">
    <property type="component" value="Chromosome"/>
</dbReference>
<evidence type="ECO:0000256" key="3">
    <source>
        <dbReference type="ARBA" id="ARBA00022692"/>
    </source>
</evidence>
<dbReference type="OrthoDB" id="9762978at2"/>
<feature type="transmembrane region" description="Helical" evidence="6">
    <location>
        <begin position="195"/>
        <end position="216"/>
    </location>
</feature>
<dbReference type="Pfam" id="PF03553">
    <property type="entry name" value="Na_H_antiporter"/>
    <property type="match status" value="1"/>
</dbReference>
<dbReference type="RefSeq" id="WP_011993412.1">
    <property type="nucleotide sequence ID" value="NC_009718.1"/>
</dbReference>
<dbReference type="AlphaFoldDB" id="A7HJK6"/>
<evidence type="ECO:0000256" key="1">
    <source>
        <dbReference type="ARBA" id="ARBA00004651"/>
    </source>
</evidence>
<dbReference type="KEGG" id="fno:Fnod_0222"/>
<dbReference type="HOGENOM" id="CLU_018751_2_0_0"/>
<feature type="transmembrane region" description="Helical" evidence="6">
    <location>
        <begin position="371"/>
        <end position="395"/>
    </location>
</feature>
<comment type="subcellular location">
    <subcellularLocation>
        <location evidence="1">Cell membrane</location>
        <topology evidence="1">Multi-pass membrane protein</topology>
    </subcellularLocation>
</comment>
<keyword evidence="2" id="KW-1003">Cell membrane</keyword>
<feature type="transmembrane region" description="Helical" evidence="6">
    <location>
        <begin position="487"/>
        <end position="505"/>
    </location>
</feature>
<dbReference type="STRING" id="381764.Fnod_0222"/>
<keyword evidence="5 6" id="KW-0472">Membrane</keyword>
<reference evidence="8 9" key="2">
    <citation type="journal article" date="2009" name="Proc. Natl. Acad. Sci. U.S.A.">
        <title>On the chimeric nature, thermophilic origin, and phylogenetic placement of the Thermotogales.</title>
        <authorList>
            <person name="Zhaxybayeva O."/>
            <person name="Swithers K.S."/>
            <person name="Lapierre P."/>
            <person name="Fournier G.P."/>
            <person name="Bickhart D.M."/>
            <person name="DeBoy R.T."/>
            <person name="Nelson K.E."/>
            <person name="Nesbo C.L."/>
            <person name="Doolittle W.F."/>
            <person name="Gogarten J.P."/>
            <person name="Noll K.M."/>
        </authorList>
    </citation>
    <scope>NUCLEOTIDE SEQUENCE [LARGE SCALE GENOMIC DNA]</scope>
    <source>
        <strain evidence="9">ATCC 35602 / DSM 5306 / Rt17-B1</strain>
    </source>
</reference>
<dbReference type="PANTHER" id="PTHR43478:SF1">
    <property type="entry name" value="NA+_H+ ANTIPORTER NHAC-LIKE C-TERMINAL DOMAIN-CONTAINING PROTEIN"/>
    <property type="match status" value="1"/>
</dbReference>
<dbReference type="InterPro" id="IPR018461">
    <property type="entry name" value="Na/H_Antiport_NhaC-like_C"/>
</dbReference>
<evidence type="ECO:0000256" key="4">
    <source>
        <dbReference type="ARBA" id="ARBA00022989"/>
    </source>
</evidence>
<gene>
    <name evidence="8" type="ordered locus">Fnod_0222</name>
</gene>
<dbReference type="PANTHER" id="PTHR43478">
    <property type="entry name" value="NA+/H+ ANTIPORTER-RELATED"/>
    <property type="match status" value="1"/>
</dbReference>
<protein>
    <submittedName>
        <fullName evidence="8">Na+/H+ antiporter NhaC</fullName>
    </submittedName>
</protein>
<feature type="transmembrane region" description="Helical" evidence="6">
    <location>
        <begin position="416"/>
        <end position="434"/>
    </location>
</feature>
<feature type="transmembrane region" description="Helical" evidence="6">
    <location>
        <begin position="257"/>
        <end position="279"/>
    </location>
</feature>
<evidence type="ECO:0000256" key="2">
    <source>
        <dbReference type="ARBA" id="ARBA00022475"/>
    </source>
</evidence>
<evidence type="ECO:0000313" key="8">
    <source>
        <dbReference type="EMBL" id="ABS60089.1"/>
    </source>
</evidence>
<evidence type="ECO:0000313" key="9">
    <source>
        <dbReference type="Proteomes" id="UP000002415"/>
    </source>
</evidence>
<feature type="transmembrane region" description="Helical" evidence="6">
    <location>
        <begin position="299"/>
        <end position="321"/>
    </location>
</feature>
<feature type="transmembrane region" description="Helical" evidence="6">
    <location>
        <begin position="333"/>
        <end position="351"/>
    </location>
</feature>
<feature type="domain" description="Na+/H+ antiporter NhaC-like C-terminal" evidence="7">
    <location>
        <begin position="156"/>
        <end position="482"/>
    </location>
</feature>
<dbReference type="GO" id="GO:0005886">
    <property type="term" value="C:plasma membrane"/>
    <property type="evidence" value="ECO:0007669"/>
    <property type="project" value="UniProtKB-SubCell"/>
</dbReference>
<sequence>MQGTAWSILPPLVAIVLSFITKNVLLSLFLGIFTGGLLLSSFNPIAAVGYSLDKIIGSMADEWNAKLLLFNLLMGAGIAFIWKLGGSMALSEWAKKRIKSRKTANVTAWLLGIIVFFNDYINAAIVGNVTRDIFEEHKISREKLSYILDSTSAPVATFFISDWIAYQLSMIQNGMDAAGIKDVTPIKAFFGSIPFNFYCIFTVLFVGLIAITEWDFGPMLKAELRARKEGKTYRDGAVPMLNVDFELGEPITKKPMILTFVLPIVALIGVTLWGFYYTGAKAGGTTLIEKLGNADAATALLWGAFAMVITGMLIAAGFRLMNVSEMMKTFLDGLKLMLLACAILVLAWSIGSVTKDMELPKFVISMISEDASFALVPSIIFVVSMLISFATGTSWGTMAIMTPLAIPIAYKITGDAFFSVTVMAGVVFAGSIFGDHCSPISDTTVLSSIFSGSDHMDHVNTQIPYAMTTALVSLFLYLIFGFSKISAFVLIPVGIVILVILSRLLHISSMKKYNM</sequence>
<organism evidence="8 9">
    <name type="scientific">Fervidobacterium nodosum (strain ATCC 35602 / DSM 5306 / Rt17-B1)</name>
    <dbReference type="NCBI Taxonomy" id="381764"/>
    <lineage>
        <taxon>Bacteria</taxon>
        <taxon>Thermotogati</taxon>
        <taxon>Thermotogota</taxon>
        <taxon>Thermotogae</taxon>
        <taxon>Thermotogales</taxon>
        <taxon>Fervidobacteriaceae</taxon>
        <taxon>Fervidobacterium</taxon>
    </lineage>
</organism>
<evidence type="ECO:0000256" key="6">
    <source>
        <dbReference type="SAM" id="Phobius"/>
    </source>
</evidence>
<reference evidence="8 9" key="1">
    <citation type="submission" date="2007-07" db="EMBL/GenBank/DDBJ databases">
        <title>Complete sequence of Fervidobacterium nodosum Rt17-B1.</title>
        <authorList>
            <consortium name="US DOE Joint Genome Institute"/>
            <person name="Copeland A."/>
            <person name="Lucas S."/>
            <person name="Lapidus A."/>
            <person name="Barry K."/>
            <person name="Glavina del Rio T."/>
            <person name="Dalin E."/>
            <person name="Tice H."/>
            <person name="Pitluck S."/>
            <person name="Saunders E."/>
            <person name="Brettin T."/>
            <person name="Bruce D."/>
            <person name="Detter J.C."/>
            <person name="Han C."/>
            <person name="Schmutz J."/>
            <person name="Larimer F."/>
            <person name="Land M."/>
            <person name="Hauser L."/>
            <person name="Kyrpides N."/>
            <person name="Mikhailova N."/>
            <person name="Nelson K."/>
            <person name="Gogarten J.P."/>
            <person name="Noll K."/>
            <person name="Richardson P."/>
        </authorList>
    </citation>
    <scope>NUCLEOTIDE SEQUENCE [LARGE SCALE GENOMIC DNA]</scope>
    <source>
        <strain evidence="9">ATCC 35602 / DSM 5306 / Rt17-B1</strain>
    </source>
</reference>
<feature type="transmembrane region" description="Helical" evidence="6">
    <location>
        <begin position="67"/>
        <end position="85"/>
    </location>
</feature>
<keyword evidence="9" id="KW-1185">Reference proteome</keyword>